<feature type="transmembrane region" description="Helical" evidence="2">
    <location>
        <begin position="277"/>
        <end position="297"/>
    </location>
</feature>
<dbReference type="Proteomes" id="UP000286268">
    <property type="component" value="Chromosome"/>
</dbReference>
<feature type="transmembrane region" description="Helical" evidence="2">
    <location>
        <begin position="88"/>
        <end position="104"/>
    </location>
</feature>
<evidence type="ECO:0000313" key="4">
    <source>
        <dbReference type="EMBL" id="QAA31056.1"/>
    </source>
</evidence>
<dbReference type="PROSITE" id="PS50846">
    <property type="entry name" value="HMA_2"/>
    <property type="match status" value="1"/>
</dbReference>
<name>A0A3R5QRX8_9CLOT</name>
<keyword evidence="2" id="KW-1133">Transmembrane helix</keyword>
<dbReference type="KEGG" id="cmah:C1I91_04920"/>
<protein>
    <submittedName>
        <fullName evidence="4">Heavy metal transport/detoxification protein</fullName>
    </submittedName>
</protein>
<dbReference type="PANTHER" id="PTHR42208">
    <property type="entry name" value="HEAVY METAL TRANSPORTER-RELATED"/>
    <property type="match status" value="1"/>
</dbReference>
<dbReference type="InterPro" id="IPR006121">
    <property type="entry name" value="HMA_dom"/>
</dbReference>
<feature type="transmembrane region" description="Helical" evidence="2">
    <location>
        <begin position="197"/>
        <end position="217"/>
    </location>
</feature>
<dbReference type="GO" id="GO:0046872">
    <property type="term" value="F:metal ion binding"/>
    <property type="evidence" value="ECO:0007669"/>
    <property type="project" value="UniProtKB-KW"/>
</dbReference>
<dbReference type="InterPro" id="IPR036163">
    <property type="entry name" value="HMA_dom_sf"/>
</dbReference>
<dbReference type="OrthoDB" id="9800141at2"/>
<dbReference type="Pfam" id="PF00403">
    <property type="entry name" value="HMA"/>
    <property type="match status" value="1"/>
</dbReference>
<feature type="transmembrane region" description="Helical" evidence="2">
    <location>
        <begin position="172"/>
        <end position="191"/>
    </location>
</feature>
<dbReference type="PANTHER" id="PTHR42208:SF1">
    <property type="entry name" value="HEAVY METAL TRANSPORTER"/>
    <property type="match status" value="1"/>
</dbReference>
<dbReference type="InterPro" id="IPR039447">
    <property type="entry name" value="UreH-like_TM_dom"/>
</dbReference>
<keyword evidence="5" id="KW-1185">Reference proteome</keyword>
<organism evidence="4 5">
    <name type="scientific">Clostridium manihotivorum</name>
    <dbReference type="NCBI Taxonomy" id="2320868"/>
    <lineage>
        <taxon>Bacteria</taxon>
        <taxon>Bacillati</taxon>
        <taxon>Bacillota</taxon>
        <taxon>Clostridia</taxon>
        <taxon>Eubacteriales</taxon>
        <taxon>Clostridiaceae</taxon>
        <taxon>Clostridium</taxon>
    </lineage>
</organism>
<proteinExistence type="predicted"/>
<feature type="domain" description="HMA" evidence="3">
    <location>
        <begin position="4"/>
        <end position="70"/>
    </location>
</feature>
<dbReference type="SUPFAM" id="SSF55008">
    <property type="entry name" value="HMA, heavy metal-associated domain"/>
    <property type="match status" value="1"/>
</dbReference>
<feature type="transmembrane region" description="Helical" evidence="2">
    <location>
        <begin position="243"/>
        <end position="265"/>
    </location>
</feature>
<evidence type="ECO:0000256" key="2">
    <source>
        <dbReference type="SAM" id="Phobius"/>
    </source>
</evidence>
<evidence type="ECO:0000259" key="3">
    <source>
        <dbReference type="PROSITE" id="PS50846"/>
    </source>
</evidence>
<dbReference type="PROSITE" id="PS01047">
    <property type="entry name" value="HMA_1"/>
    <property type="match status" value="1"/>
</dbReference>
<dbReference type="RefSeq" id="WP_128211661.1">
    <property type="nucleotide sequence ID" value="NZ_CP025746.1"/>
</dbReference>
<dbReference type="CDD" id="cd00371">
    <property type="entry name" value="HMA"/>
    <property type="match status" value="1"/>
</dbReference>
<evidence type="ECO:0000256" key="1">
    <source>
        <dbReference type="ARBA" id="ARBA00022723"/>
    </source>
</evidence>
<dbReference type="InterPro" id="IPR017969">
    <property type="entry name" value="Heavy-metal-associated_CS"/>
</dbReference>
<feature type="transmembrane region" description="Helical" evidence="2">
    <location>
        <begin position="309"/>
        <end position="331"/>
    </location>
</feature>
<dbReference type="Pfam" id="PF13386">
    <property type="entry name" value="DsbD_2"/>
    <property type="match status" value="1"/>
</dbReference>
<dbReference type="Gene3D" id="3.30.70.100">
    <property type="match status" value="1"/>
</dbReference>
<gene>
    <name evidence="4" type="ORF">C1I91_04920</name>
</gene>
<sequence length="616" mass="66392">MAIKVINLSVKDMTCTSCENRISNSLKELTGVIEARASFKNSSVYVRFDNEKCSYGKICSTIEAAGYNVVGDISSNSNLKSNANKKEILPILAIILIAFVFIRFGQNSIGFDMSSKLGTNTTYIMLFVIGAFTSIHCVGMCGGIMLSQSISIKNTNKYSNLKPALLYNAGRLISYTILGGIVGAIGSVFSITIGTQALISIIAGVFMVIMGFNLAGFKFFRGINIKLPWSSCNTKKLTSGKPLIVGLINGLMPCGPLQTMQLYALATGSAFRGATSMFIFALGTIPLMLVFGVAASFINSSNTKKLLKVSGVVVILLGFIMANRGFTLMGINISPMSFINSRTLSSNVKMSDDNKAKMADGKQLINLTADGKGYTPNVVFLQKNVPAKLIIDGKQITSCNNEIVFPSLNISKKLKAGENIVEFTPSDKDIDYSCWMGMISGKIKVVDNIDSVSKEDVSKAQADQGASSAAGGSCCGPSGGAAQEPTLYGVPISQVPTDKIVVKAKLNGINQSITVNTNSNDFDPLVWVFKNGLEAKVTLDLKNMKDSDGQYDIIESTKNTKVNSFTITNGKGTLDMKFDKEETYFIQRNYTIYGVIKAVNDFDNVDLEKIRSEVIN</sequence>
<dbReference type="Gene3D" id="2.60.40.420">
    <property type="entry name" value="Cupredoxins - blue copper proteins"/>
    <property type="match status" value="1"/>
</dbReference>
<dbReference type="AlphaFoldDB" id="A0A3R5QRX8"/>
<keyword evidence="2" id="KW-0812">Transmembrane</keyword>
<reference evidence="4 5" key="1">
    <citation type="submission" date="2018-01" db="EMBL/GenBank/DDBJ databases">
        <title>Genome Sequencing and Assembly of Anaerobacter polyendosporus strain CT4.</title>
        <authorList>
            <person name="Tachaapaikoon C."/>
            <person name="Sutheeworapong S."/>
            <person name="Jenjaroenpun P."/>
            <person name="Wongsurawat T."/>
            <person name="Nookeaw I."/>
            <person name="Cheawchanlertfa P."/>
            <person name="Kosugi A."/>
            <person name="Cheevadhanarak S."/>
            <person name="Ratanakhanokchai K."/>
        </authorList>
    </citation>
    <scope>NUCLEOTIDE SEQUENCE [LARGE SCALE GENOMIC DNA]</scope>
    <source>
        <strain evidence="4 5">CT4</strain>
    </source>
</reference>
<evidence type="ECO:0000313" key="5">
    <source>
        <dbReference type="Proteomes" id="UP000286268"/>
    </source>
</evidence>
<keyword evidence="2" id="KW-0472">Membrane</keyword>
<accession>A0A3R5QRX8</accession>
<feature type="transmembrane region" description="Helical" evidence="2">
    <location>
        <begin position="124"/>
        <end position="151"/>
    </location>
</feature>
<keyword evidence="1" id="KW-0479">Metal-binding</keyword>
<dbReference type="EMBL" id="CP025746">
    <property type="protein sequence ID" value="QAA31056.1"/>
    <property type="molecule type" value="Genomic_DNA"/>
</dbReference>
<dbReference type="InterPro" id="IPR008972">
    <property type="entry name" value="Cupredoxin"/>
</dbReference>